<dbReference type="PANTHER" id="PTHR42681:SF1">
    <property type="entry name" value="MALONYL-COA-ACYL CARRIER PROTEIN TRANSACYLASE, MITOCHONDRIAL"/>
    <property type="match status" value="1"/>
</dbReference>
<dbReference type="InterPro" id="IPR001227">
    <property type="entry name" value="Ac_transferase_dom_sf"/>
</dbReference>
<dbReference type="KEGG" id="bko:CKF48_11905"/>
<dbReference type="EMBL" id="CP022983">
    <property type="protein sequence ID" value="ASV67950.1"/>
    <property type="molecule type" value="Genomic_DNA"/>
</dbReference>
<comment type="catalytic activity">
    <reaction evidence="4">
        <text>holo-[ACP] + malonyl-CoA = malonyl-[ACP] + CoA</text>
        <dbReference type="Rhea" id="RHEA:41792"/>
        <dbReference type="Rhea" id="RHEA-COMP:9623"/>
        <dbReference type="Rhea" id="RHEA-COMP:9685"/>
        <dbReference type="ChEBI" id="CHEBI:57287"/>
        <dbReference type="ChEBI" id="CHEBI:57384"/>
        <dbReference type="ChEBI" id="CHEBI:64479"/>
        <dbReference type="ChEBI" id="CHEBI:78449"/>
        <dbReference type="EC" id="2.3.1.39"/>
    </reaction>
</comment>
<sequence>MIGLVFPGLAPSYYEDIKTFMQNSPFSKRRFEEASEVLGFSLIEAFKSVGDKDYVVMECAFLANTMAVLDHFYEEYSLSPQVVIGPSFGGIVAAIYVKSISYKEAVWITKESNKLSGEWYERLGDFKTHFVYNLSLNESNKIIEDFKSKGHFLELVGNMESVMCFCGSASTIDLLKRTLNNRPKCFSLHTMGHPIHSEVLTPLRLDVEREVFANVQFKPPTLPIISDVDGRLINQSEQLKVMMSEGYDLPVRWDLVTEQMESLGIKEVYVVGPKNLFYQLLKNKIKTIKVDPDSIIKQAVTH</sequence>
<reference evidence="5 6" key="1">
    <citation type="submission" date="2017-08" db="EMBL/GenBank/DDBJ databases">
        <title>Complete Genome Sequence of Bacillus kochii Oregon-R-modENCODE STRAIN BDGP4, isolated from Drosophila melanogaster gut.</title>
        <authorList>
            <person name="Wan K.H."/>
            <person name="Yu C."/>
            <person name="Park S."/>
            <person name="Hammonds A.S."/>
            <person name="Booth B.W."/>
            <person name="Celniker S.E."/>
        </authorList>
    </citation>
    <scope>NUCLEOTIDE SEQUENCE [LARGE SCALE GENOMIC DNA]</scope>
    <source>
        <strain evidence="5 6">BDGP4</strain>
    </source>
</reference>
<evidence type="ECO:0000256" key="2">
    <source>
        <dbReference type="ARBA" id="ARBA00022679"/>
    </source>
</evidence>
<dbReference type="AlphaFoldDB" id="A0A248TIN7"/>
<dbReference type="Proteomes" id="UP000215137">
    <property type="component" value="Chromosome"/>
</dbReference>
<keyword evidence="3" id="KW-0012">Acyltransferase</keyword>
<dbReference type="InterPro" id="IPR050858">
    <property type="entry name" value="Mal-CoA-ACP_Trans/PKS_FabD"/>
</dbReference>
<protein>
    <recommendedName>
        <fullName evidence="1">[acyl-carrier-protein] S-malonyltransferase</fullName>
        <ecNumber evidence="1">2.3.1.39</ecNumber>
    </recommendedName>
</protein>
<dbReference type="GO" id="GO:0006633">
    <property type="term" value="P:fatty acid biosynthetic process"/>
    <property type="evidence" value="ECO:0007669"/>
    <property type="project" value="TreeGrafter"/>
</dbReference>
<proteinExistence type="predicted"/>
<evidence type="ECO:0000256" key="3">
    <source>
        <dbReference type="ARBA" id="ARBA00023315"/>
    </source>
</evidence>
<dbReference type="Gene3D" id="3.30.70.250">
    <property type="entry name" value="Malonyl-CoA ACP transacylase, ACP-binding"/>
    <property type="match status" value="1"/>
</dbReference>
<accession>A0A248TIN7</accession>
<keyword evidence="2" id="KW-0808">Transferase</keyword>
<dbReference type="OrthoDB" id="9805460at2"/>
<dbReference type="GO" id="GO:0004314">
    <property type="term" value="F:[acyl-carrier-protein] S-malonyltransferase activity"/>
    <property type="evidence" value="ECO:0007669"/>
    <property type="project" value="UniProtKB-EC"/>
</dbReference>
<dbReference type="PANTHER" id="PTHR42681">
    <property type="entry name" value="MALONYL-COA-ACYL CARRIER PROTEIN TRANSACYLASE, MITOCHONDRIAL"/>
    <property type="match status" value="1"/>
</dbReference>
<dbReference type="RefSeq" id="WP_095371519.1">
    <property type="nucleotide sequence ID" value="NZ_CP022983.1"/>
</dbReference>
<name>A0A248TIN7_9BACI</name>
<evidence type="ECO:0000256" key="1">
    <source>
        <dbReference type="ARBA" id="ARBA00013258"/>
    </source>
</evidence>
<gene>
    <name evidence="5" type="ORF">CKF48_11905</name>
</gene>
<organism evidence="5 6">
    <name type="scientific">Cytobacillus kochii</name>
    <dbReference type="NCBI Taxonomy" id="859143"/>
    <lineage>
        <taxon>Bacteria</taxon>
        <taxon>Bacillati</taxon>
        <taxon>Bacillota</taxon>
        <taxon>Bacilli</taxon>
        <taxon>Bacillales</taxon>
        <taxon>Bacillaceae</taxon>
        <taxon>Cytobacillus</taxon>
    </lineage>
</organism>
<dbReference type="InterPro" id="IPR016035">
    <property type="entry name" value="Acyl_Trfase/lysoPLipase"/>
</dbReference>
<keyword evidence="6" id="KW-1185">Reference proteome</keyword>
<evidence type="ECO:0000313" key="5">
    <source>
        <dbReference type="EMBL" id="ASV67950.1"/>
    </source>
</evidence>
<dbReference type="Gene3D" id="3.40.366.10">
    <property type="entry name" value="Malonyl-Coenzyme A Acyl Carrier Protein, domain 2"/>
    <property type="match status" value="1"/>
</dbReference>
<evidence type="ECO:0000256" key="4">
    <source>
        <dbReference type="ARBA" id="ARBA00048462"/>
    </source>
</evidence>
<evidence type="ECO:0000313" key="6">
    <source>
        <dbReference type="Proteomes" id="UP000215137"/>
    </source>
</evidence>
<dbReference type="EC" id="2.3.1.39" evidence="1"/>
<dbReference type="SUPFAM" id="SSF52151">
    <property type="entry name" value="FabD/lysophospholipase-like"/>
    <property type="match status" value="1"/>
</dbReference>